<protein>
    <submittedName>
        <fullName evidence="1">Uncharacterized protein</fullName>
    </submittedName>
</protein>
<dbReference type="EMBL" id="HBJA01021369">
    <property type="protein sequence ID" value="CAE0795692.1"/>
    <property type="molecule type" value="Transcribed_RNA"/>
</dbReference>
<evidence type="ECO:0000313" key="1">
    <source>
        <dbReference type="EMBL" id="CAE0795692.1"/>
    </source>
</evidence>
<proteinExistence type="predicted"/>
<gene>
    <name evidence="1" type="ORF">EGYM00163_LOCUS6811</name>
</gene>
<accession>A0A7S4FI25</accession>
<reference evidence="1" key="1">
    <citation type="submission" date="2021-01" db="EMBL/GenBank/DDBJ databases">
        <authorList>
            <person name="Corre E."/>
            <person name="Pelletier E."/>
            <person name="Niang G."/>
            <person name="Scheremetjew M."/>
            <person name="Finn R."/>
            <person name="Kale V."/>
            <person name="Holt S."/>
            <person name="Cochrane G."/>
            <person name="Meng A."/>
            <person name="Brown T."/>
            <person name="Cohen L."/>
        </authorList>
    </citation>
    <scope>NUCLEOTIDE SEQUENCE</scope>
    <source>
        <strain evidence="1">CCMP1594</strain>
    </source>
</reference>
<dbReference type="AlphaFoldDB" id="A0A7S4FI25"/>
<name>A0A7S4FI25_9EUGL</name>
<organism evidence="1">
    <name type="scientific">Eutreptiella gymnastica</name>
    <dbReference type="NCBI Taxonomy" id="73025"/>
    <lineage>
        <taxon>Eukaryota</taxon>
        <taxon>Discoba</taxon>
        <taxon>Euglenozoa</taxon>
        <taxon>Euglenida</taxon>
        <taxon>Spirocuta</taxon>
        <taxon>Euglenophyceae</taxon>
        <taxon>Eutreptiales</taxon>
        <taxon>Eutreptiaceae</taxon>
        <taxon>Eutreptiella</taxon>
    </lineage>
</organism>
<sequence>MLTLGSVLRSGQLKRTCGLCFTYHTKLKYLPYHNPRYMLFTTSIYSPLPLCTCRHAMHLFLPLYQLTPCPKLMLNIAATRSPGAQTSTTVAVVDAASPMPLPCAAR</sequence>